<dbReference type="EMBL" id="CP088156">
    <property type="protein sequence ID" value="UFZ05881.1"/>
    <property type="molecule type" value="Genomic_DNA"/>
</dbReference>
<dbReference type="Proteomes" id="UP001431010">
    <property type="component" value="Chromosome"/>
</dbReference>
<protein>
    <recommendedName>
        <fullName evidence="1">Fungal lipase-type domain-containing protein</fullName>
    </recommendedName>
</protein>
<evidence type="ECO:0000313" key="2">
    <source>
        <dbReference type="EMBL" id="UFZ05881.1"/>
    </source>
</evidence>
<dbReference type="InterPro" id="IPR002921">
    <property type="entry name" value="Fungal_lipase-type"/>
</dbReference>
<dbReference type="Gene3D" id="3.40.50.1820">
    <property type="entry name" value="alpha/beta hydrolase"/>
    <property type="match status" value="1"/>
</dbReference>
<organism evidence="2 3">
    <name type="scientific">Bradyrhizobium ontarionense</name>
    <dbReference type="NCBI Taxonomy" id="2898149"/>
    <lineage>
        <taxon>Bacteria</taxon>
        <taxon>Pseudomonadati</taxon>
        <taxon>Pseudomonadota</taxon>
        <taxon>Alphaproteobacteria</taxon>
        <taxon>Hyphomicrobiales</taxon>
        <taxon>Nitrobacteraceae</taxon>
        <taxon>Bradyrhizobium</taxon>
    </lineage>
</organism>
<accession>A0ABY3RER1</accession>
<dbReference type="SUPFAM" id="SSF53474">
    <property type="entry name" value="alpha/beta-Hydrolases"/>
    <property type="match status" value="1"/>
</dbReference>
<dbReference type="PANTHER" id="PTHR45856">
    <property type="entry name" value="ALPHA/BETA-HYDROLASES SUPERFAMILY PROTEIN"/>
    <property type="match status" value="1"/>
</dbReference>
<evidence type="ECO:0000313" key="3">
    <source>
        <dbReference type="Proteomes" id="UP001431010"/>
    </source>
</evidence>
<dbReference type="Pfam" id="PF01764">
    <property type="entry name" value="Lipase_3"/>
    <property type="match status" value="1"/>
</dbReference>
<dbReference type="PANTHER" id="PTHR45856:SF11">
    <property type="entry name" value="FUNGAL LIPASE-LIKE DOMAIN-CONTAINING PROTEIN"/>
    <property type="match status" value="1"/>
</dbReference>
<sequence length="330" mass="34988">MALNKVAAAYLSYFAYIDDALDTVQPNDFKKLLGAVPSGTANGPWSLCWGPAVNNGVLAYVAQGKDGSYALAFRGTDVDGSVAGAFENVLADADAFFLVPWLYPQQAGAPQQISAGINDALALVIALTDPTTGLSLLDYLRGLAAKQNLQLMVTGHSLGGALAVVATAWLKDQLPKLTPSLKFTLWPHTFASPTMWNAGFATTFAKTYTYYAAVNSNDIVPMGWANLKGVLATYSPPAPVLKDTNYYSIYVPIEILRATIPTYTSIVPSNPDPFTIAPIAEQNDSWTAEAGYMHSMQLQYFPHATGTTAPPLPGVTKSGVARSRAVAAAA</sequence>
<gene>
    <name evidence="2" type="ORF">LQG66_06110</name>
</gene>
<reference evidence="2" key="1">
    <citation type="journal article" date="2024" name="Antonie Van Leeuwenhoek">
        <title>Bradyrhizobium ontarionense sp. nov., a novel bacterial symbiont isolated from Aeschynomene indica (Indian jointvetch), harbours photosynthesis, nitrogen fixation and nitrous oxide (N2O) reductase genes.</title>
        <authorList>
            <person name="Bromfield E.S.P."/>
            <person name="Cloutier S."/>
        </authorList>
    </citation>
    <scope>NUCLEOTIDE SEQUENCE</scope>
    <source>
        <strain evidence="2">A19</strain>
    </source>
</reference>
<proteinExistence type="predicted"/>
<evidence type="ECO:0000259" key="1">
    <source>
        <dbReference type="Pfam" id="PF01764"/>
    </source>
</evidence>
<name>A0ABY3RER1_9BRAD</name>
<dbReference type="InterPro" id="IPR029058">
    <property type="entry name" value="AB_hydrolase_fold"/>
</dbReference>
<feature type="domain" description="Fungal lipase-type" evidence="1">
    <location>
        <begin position="71"/>
        <end position="222"/>
    </location>
</feature>
<keyword evidence="3" id="KW-1185">Reference proteome</keyword>
<dbReference type="RefSeq" id="WP_231324415.1">
    <property type="nucleotide sequence ID" value="NZ_CP088156.1"/>
</dbReference>
<dbReference type="InterPro" id="IPR051218">
    <property type="entry name" value="Sec_MonoDiacylglyc_Lipase"/>
</dbReference>